<keyword evidence="9" id="KW-0812">Transmembrane</keyword>
<evidence type="ECO:0000256" key="9">
    <source>
        <dbReference type="SAM" id="Phobius"/>
    </source>
</evidence>
<dbReference type="GO" id="GO:0003723">
    <property type="term" value="F:RNA binding"/>
    <property type="evidence" value="ECO:0007669"/>
    <property type="project" value="UniProtKB-UniRule"/>
</dbReference>
<dbReference type="GO" id="GO:0000373">
    <property type="term" value="P:Group II intron splicing"/>
    <property type="evidence" value="ECO:0007669"/>
    <property type="project" value="InterPro"/>
</dbReference>
<evidence type="ECO:0000256" key="1">
    <source>
        <dbReference type="ARBA" id="ARBA00022664"/>
    </source>
</evidence>
<dbReference type="Proteomes" id="UP000653305">
    <property type="component" value="Unassembled WGS sequence"/>
</dbReference>
<dbReference type="EMBL" id="BMAC01000491">
    <property type="protein sequence ID" value="GFP97467.1"/>
    <property type="molecule type" value="Genomic_DNA"/>
</dbReference>
<feature type="transmembrane region" description="Helical" evidence="9">
    <location>
        <begin position="659"/>
        <end position="688"/>
    </location>
</feature>
<accession>A0A830C9N9</accession>
<dbReference type="InterPro" id="IPR001890">
    <property type="entry name" value="RNA-binding_CRM"/>
</dbReference>
<dbReference type="GO" id="GO:0006397">
    <property type="term" value="P:mRNA processing"/>
    <property type="evidence" value="ECO:0007669"/>
    <property type="project" value="UniProtKB-KW"/>
</dbReference>
<keyword evidence="5" id="KW-0508">mRNA splicing</keyword>
<keyword evidence="9" id="KW-1133">Transmembrane helix</keyword>
<feature type="domain" description="CRM" evidence="10">
    <location>
        <begin position="164"/>
        <end position="260"/>
    </location>
</feature>
<evidence type="ECO:0000256" key="2">
    <source>
        <dbReference type="ARBA" id="ARBA00022737"/>
    </source>
</evidence>
<dbReference type="FunFam" id="3.30.110.60:FF:000002">
    <property type="entry name" value="CRS2-associated factor 1, chloroplastic"/>
    <property type="match status" value="1"/>
</dbReference>
<dbReference type="Pfam" id="PF01985">
    <property type="entry name" value="CRS1_YhbY"/>
    <property type="match status" value="1"/>
</dbReference>
<feature type="transmembrane region" description="Helical" evidence="9">
    <location>
        <begin position="438"/>
        <end position="459"/>
    </location>
</feature>
<gene>
    <name evidence="11" type="ORF">PHJA_001890800</name>
</gene>
<dbReference type="InterPro" id="IPR044599">
    <property type="entry name" value="CAF1P_plant"/>
</dbReference>
<dbReference type="SMART" id="SM01103">
    <property type="entry name" value="CRS1_YhbY"/>
    <property type="match status" value="1"/>
</dbReference>
<organism evidence="11 12">
    <name type="scientific">Phtheirospermum japonicum</name>
    <dbReference type="NCBI Taxonomy" id="374723"/>
    <lineage>
        <taxon>Eukaryota</taxon>
        <taxon>Viridiplantae</taxon>
        <taxon>Streptophyta</taxon>
        <taxon>Embryophyta</taxon>
        <taxon>Tracheophyta</taxon>
        <taxon>Spermatophyta</taxon>
        <taxon>Magnoliopsida</taxon>
        <taxon>eudicotyledons</taxon>
        <taxon>Gunneridae</taxon>
        <taxon>Pentapetalae</taxon>
        <taxon>asterids</taxon>
        <taxon>lamiids</taxon>
        <taxon>Lamiales</taxon>
        <taxon>Orobanchaceae</taxon>
        <taxon>Orobanchaceae incertae sedis</taxon>
        <taxon>Phtheirospermum</taxon>
    </lineage>
</organism>
<evidence type="ECO:0000313" key="12">
    <source>
        <dbReference type="Proteomes" id="UP000653305"/>
    </source>
</evidence>
<evidence type="ECO:0000256" key="8">
    <source>
        <dbReference type="SAM" id="MobiDB-lite"/>
    </source>
</evidence>
<reference evidence="11" key="1">
    <citation type="submission" date="2020-07" db="EMBL/GenBank/DDBJ databases">
        <title>Ethylene signaling mediates host invasion by parasitic plants.</title>
        <authorList>
            <person name="Yoshida S."/>
        </authorList>
    </citation>
    <scope>NUCLEOTIDE SEQUENCE</scope>
    <source>
        <strain evidence="11">Okayama</strain>
    </source>
</reference>
<protein>
    <submittedName>
        <fullName evidence="11">Crs2-associated factor 2 chloroplastic</fullName>
    </submittedName>
</protein>
<dbReference type="PANTHER" id="PTHR46247">
    <property type="entry name" value="CRS2-ASSOCIATED FACTOR 1, CHLOROPLASTIC"/>
    <property type="match status" value="1"/>
</dbReference>
<feature type="region of interest" description="Disordered" evidence="8">
    <location>
        <begin position="20"/>
        <end position="39"/>
    </location>
</feature>
<keyword evidence="3 7" id="KW-0694">RNA-binding</keyword>
<evidence type="ECO:0000259" key="10">
    <source>
        <dbReference type="PROSITE" id="PS51295"/>
    </source>
</evidence>
<feature type="region of interest" description="Disordered" evidence="8">
    <location>
        <begin position="46"/>
        <end position="66"/>
    </location>
</feature>
<name>A0A830C9N9_9LAMI</name>
<keyword evidence="12" id="KW-1185">Reference proteome</keyword>
<keyword evidence="9" id="KW-0472">Membrane</keyword>
<feature type="compositionally biased region" description="Acidic residues" evidence="8">
    <location>
        <begin position="55"/>
        <end position="64"/>
    </location>
</feature>
<evidence type="ECO:0000256" key="5">
    <source>
        <dbReference type="ARBA" id="ARBA00023187"/>
    </source>
</evidence>
<dbReference type="Gene3D" id="3.30.110.60">
    <property type="entry name" value="YhbY-like"/>
    <property type="match status" value="1"/>
</dbReference>
<feature type="transmembrane region" description="Helical" evidence="9">
    <location>
        <begin position="520"/>
        <end position="544"/>
    </location>
</feature>
<feature type="transmembrane region" description="Helical" evidence="9">
    <location>
        <begin position="551"/>
        <end position="572"/>
    </location>
</feature>
<keyword evidence="2" id="KW-0677">Repeat</keyword>
<evidence type="ECO:0000313" key="11">
    <source>
        <dbReference type="EMBL" id="GFP97467.1"/>
    </source>
</evidence>
<dbReference type="AlphaFoldDB" id="A0A830C9N9"/>
<dbReference type="PANTHER" id="PTHR46247:SF3">
    <property type="entry name" value="CRS2-ASSOCIATED FACTOR 2, CHLOROPLASTIC"/>
    <property type="match status" value="1"/>
</dbReference>
<evidence type="ECO:0000256" key="3">
    <source>
        <dbReference type="ARBA" id="ARBA00022884"/>
    </source>
</evidence>
<dbReference type="GO" id="GO:1990904">
    <property type="term" value="C:ribonucleoprotein complex"/>
    <property type="evidence" value="ECO:0007669"/>
    <property type="project" value="UniProtKB-KW"/>
</dbReference>
<evidence type="ECO:0000256" key="7">
    <source>
        <dbReference type="PROSITE-ProRule" id="PRU00626"/>
    </source>
</evidence>
<evidence type="ECO:0000256" key="4">
    <source>
        <dbReference type="ARBA" id="ARBA00022946"/>
    </source>
</evidence>
<comment type="caution">
    <text evidence="11">The sequence shown here is derived from an EMBL/GenBank/DDBJ whole genome shotgun (WGS) entry which is preliminary data.</text>
</comment>
<dbReference type="InterPro" id="IPR035920">
    <property type="entry name" value="YhbY-like_sf"/>
</dbReference>
<keyword evidence="4" id="KW-0809">Transit peptide</keyword>
<evidence type="ECO:0000256" key="6">
    <source>
        <dbReference type="ARBA" id="ARBA00023274"/>
    </source>
</evidence>
<feature type="transmembrane region" description="Helical" evidence="9">
    <location>
        <begin position="606"/>
        <end position="625"/>
    </location>
</feature>
<dbReference type="PROSITE" id="PS51295">
    <property type="entry name" value="CRM"/>
    <property type="match status" value="1"/>
</dbReference>
<keyword evidence="6" id="KW-0687">Ribonucleoprotein</keyword>
<keyword evidence="1" id="KW-0507">mRNA processing</keyword>
<proteinExistence type="predicted"/>
<dbReference type="OrthoDB" id="2021019at2759"/>
<sequence>MYSYSETPKAQPVAMREPAFLPFAPPTMPRPWTGKAPMKKGKRNIKLFEPLGGDDGSDEEDDDSVGGKRYEMLRGYELGNYKVRPREEVLGEPLRKWEIKEMIKPYLSSNRQEKSGGKVIHRVGGVLYLFRGRNYDHQKRPQLPIMLWKPATPVYPKLIQDAPEGLTKEEADELRAKGKSLMPICKLAKNGVYITLVREVRTAFEGSVLVKIDCRGMHASDYKKLGAKLKELVPCVLLSFDDEQILMWRGREWKSMYENETPKINLSSGDCSKITNISDRKPVSSSPKMMSLWERAIESGKASVLDELNLSPDELLSRVEEFDSMSQAVEHSYPAIIYSNKDSENDDLDEYSDNYYINDSFEGVESTVPVGSLPIDIIAKQLSDGEDEARFVKLGGARHDSRHDGPELLVKLEILTLCNMDFSSYGVCITNNMEIRRWTFTLVTIYFGLGSSLSIYGYLHHRNKVEGQNGNSVCADAERGSYVPPIPGENENMQSIDRSLDLNNDTNCNNASVWEYALQIIFQTCAGAVALTDAVFWLLLYAFLTGKDYKLNFLVVCMHSVNAVFLLAFSILPDSVFCSVDKYIRSFPVDFTRLCFNRVALSFPRLVISICSHMVTMVLASLTLWKYEGHNKSKNRAKCLYKGQAWGTCSKSIQPVWLLVYRVFAFCAMLSLIIAEIVVYDVGIFFFYTHWDLRSPFMDVYVIAIKWRDKMVILHVRMQNKVLM</sequence>
<dbReference type="SUPFAM" id="SSF75471">
    <property type="entry name" value="YhbY-like"/>
    <property type="match status" value="1"/>
</dbReference>